<dbReference type="NCBIfam" id="NF047703">
    <property type="entry name" value="slr1658_superfam"/>
    <property type="match status" value="1"/>
</dbReference>
<dbReference type="GO" id="GO:0005524">
    <property type="term" value="F:ATP binding"/>
    <property type="evidence" value="ECO:0007669"/>
    <property type="project" value="UniProtKB-KW"/>
</dbReference>
<dbReference type="Proteomes" id="UP000183940">
    <property type="component" value="Unassembled WGS sequence"/>
</dbReference>
<proteinExistence type="predicted"/>
<evidence type="ECO:0000313" key="1">
    <source>
        <dbReference type="EMBL" id="OJJ24696.1"/>
    </source>
</evidence>
<reference evidence="1" key="1">
    <citation type="submission" date="2016-10" db="EMBL/GenBank/DDBJ databases">
        <title>CRISPR-Cas defence system in Roseofilum reptotaenium: evidence of a bacteriophage-cyanobacterium arms race in the coral black band disease.</title>
        <authorList>
            <person name="Buerger P."/>
            <person name="Wood-Charlson E.M."/>
            <person name="Weynberg K.D."/>
            <person name="Willis B."/>
            <person name="Van Oppen M.J."/>
        </authorList>
    </citation>
    <scope>NUCLEOTIDE SEQUENCE [LARGE SCALE GENOMIC DNA]</scope>
    <source>
        <strain evidence="1">AO1-A</strain>
    </source>
</reference>
<keyword evidence="1" id="KW-0547">Nucleotide-binding</keyword>
<accession>A0A1L9QPY6</accession>
<dbReference type="InterPro" id="IPR058084">
    <property type="entry name" value="Slr1658-like"/>
</dbReference>
<dbReference type="EMBL" id="MLAW01000027">
    <property type="protein sequence ID" value="OJJ24696.1"/>
    <property type="molecule type" value="Genomic_DNA"/>
</dbReference>
<gene>
    <name evidence="1" type="ORF">BI308_15480</name>
</gene>
<keyword evidence="1" id="KW-0067">ATP-binding</keyword>
<comment type="caution">
    <text evidence="1">The sequence shown here is derived from an EMBL/GenBank/DDBJ whole genome shotgun (WGS) entry which is preliminary data.</text>
</comment>
<organism evidence="1 2">
    <name type="scientific">Roseofilum reptotaenium AO1-A</name>
    <dbReference type="NCBI Taxonomy" id="1925591"/>
    <lineage>
        <taxon>Bacteria</taxon>
        <taxon>Bacillati</taxon>
        <taxon>Cyanobacteriota</taxon>
        <taxon>Cyanophyceae</taxon>
        <taxon>Desertifilales</taxon>
        <taxon>Desertifilaceae</taxon>
        <taxon>Roseofilum</taxon>
    </lineage>
</organism>
<dbReference type="InterPro" id="IPR046239">
    <property type="entry name" value="DUF6272"/>
</dbReference>
<keyword evidence="2" id="KW-1185">Reference proteome</keyword>
<name>A0A1L9QPY6_9CYAN</name>
<dbReference type="STRING" id="1925591.BI308_15480"/>
<dbReference type="Pfam" id="PF19788">
    <property type="entry name" value="DUF6272"/>
    <property type="match status" value="1"/>
</dbReference>
<protein>
    <submittedName>
        <fullName evidence="1">ATP-binding protein</fullName>
    </submittedName>
</protein>
<dbReference type="AlphaFoldDB" id="A0A1L9QPY6"/>
<sequence>MEKILGDFIKEFPPEHDSLELTFTPSSQPQKKRWKNNRLSAYFLADYFSSFLPLDDDQRRVAESKASVSYIANELLENAIKFHDPSVNCKVMFGIHFIQQQDQSIVAAIFATNTVQSQTLISFEEFINQLLNADLEELYVDQVEKSLEEDSNASGLGLISMMKDYGATLGWKITDSRAGNDFVSITTMAKVKV</sequence>
<evidence type="ECO:0000313" key="2">
    <source>
        <dbReference type="Proteomes" id="UP000183940"/>
    </source>
</evidence>